<dbReference type="Proteomes" id="UP001227162">
    <property type="component" value="Unassembled WGS sequence"/>
</dbReference>
<proteinExistence type="predicted"/>
<organism evidence="1 2">
    <name type="scientific">Rhodalgimonas zhirmunskyi</name>
    <dbReference type="NCBI Taxonomy" id="2964767"/>
    <lineage>
        <taxon>Bacteria</taxon>
        <taxon>Pseudomonadati</taxon>
        <taxon>Pseudomonadota</taxon>
        <taxon>Alphaproteobacteria</taxon>
        <taxon>Rhodobacterales</taxon>
        <taxon>Roseobacteraceae</taxon>
        <taxon>Rhodalgimonas</taxon>
    </lineage>
</organism>
<reference evidence="1" key="1">
    <citation type="submission" date="2022-07" db="EMBL/GenBank/DDBJ databases">
        <authorList>
            <person name="Otstavnykh N."/>
            <person name="Isaeva M."/>
            <person name="Bystritskaya E."/>
        </authorList>
    </citation>
    <scope>NUCLEOTIDE SEQUENCE</scope>
    <source>
        <strain evidence="1">10Alg 79</strain>
    </source>
</reference>
<name>A0AAJ1UCG6_9RHOB</name>
<accession>A0AAJ1UCG6</accession>
<dbReference type="EMBL" id="JANFFA010000004">
    <property type="protein sequence ID" value="MDQ2095353.1"/>
    <property type="molecule type" value="Genomic_DNA"/>
</dbReference>
<sequence>MSEVKRAAAARMAGELRRLQDELQEVWIDRSLPEGWHGLDDREPLPPVREKVTLRLDADMLRWFRKLGPGYGRRINSILRIYWEGLVSGRVQAHAGEDEVTPQFLDWLSAKAGEDVAAE</sequence>
<evidence type="ECO:0000313" key="2">
    <source>
        <dbReference type="Proteomes" id="UP001227162"/>
    </source>
</evidence>
<evidence type="ECO:0000313" key="1">
    <source>
        <dbReference type="EMBL" id="MDQ2095353.1"/>
    </source>
</evidence>
<comment type="caution">
    <text evidence="1">The sequence shown here is derived from an EMBL/GenBank/DDBJ whole genome shotgun (WGS) entry which is preliminary data.</text>
</comment>
<keyword evidence="2" id="KW-1185">Reference proteome</keyword>
<dbReference type="InterPro" id="IPR025528">
    <property type="entry name" value="BrnA_antitoxin"/>
</dbReference>
<gene>
    <name evidence="1" type="ORF">NOI20_14640</name>
</gene>
<dbReference type="AlphaFoldDB" id="A0AAJ1UCG6"/>
<dbReference type="Pfam" id="PF14384">
    <property type="entry name" value="BrnA_antitoxin"/>
    <property type="match status" value="1"/>
</dbReference>
<protein>
    <submittedName>
        <fullName evidence="1">BrnA antitoxin family protein</fullName>
    </submittedName>
</protein>
<dbReference type="RefSeq" id="WP_317626973.1">
    <property type="nucleotide sequence ID" value="NZ_JANFFA010000004.1"/>
</dbReference>
<reference evidence="1" key="2">
    <citation type="submission" date="2023-04" db="EMBL/GenBank/DDBJ databases">
        <title>'Rhodoalgimonas zhirmunskyi' gen. nov., isolated from a red alga.</title>
        <authorList>
            <person name="Nedashkovskaya O.I."/>
            <person name="Otstavnykh N.Y."/>
            <person name="Bystritskaya E.P."/>
            <person name="Balabanova L.A."/>
            <person name="Isaeva M.P."/>
        </authorList>
    </citation>
    <scope>NUCLEOTIDE SEQUENCE</scope>
    <source>
        <strain evidence="1">10Alg 79</strain>
    </source>
</reference>